<reference evidence="1 2" key="1">
    <citation type="submission" date="2012-02" db="EMBL/GenBank/DDBJ databases">
        <title>Complete sequence of chromosome of Singulisphaera acidiphila DSM 18658.</title>
        <authorList>
            <consortium name="US DOE Joint Genome Institute (JGI-PGF)"/>
            <person name="Lucas S."/>
            <person name="Copeland A."/>
            <person name="Lapidus A."/>
            <person name="Glavina del Rio T."/>
            <person name="Dalin E."/>
            <person name="Tice H."/>
            <person name="Bruce D."/>
            <person name="Goodwin L."/>
            <person name="Pitluck S."/>
            <person name="Peters L."/>
            <person name="Ovchinnikova G."/>
            <person name="Chertkov O."/>
            <person name="Kyrpides N."/>
            <person name="Mavromatis K."/>
            <person name="Ivanova N."/>
            <person name="Brettin T."/>
            <person name="Detter J.C."/>
            <person name="Han C."/>
            <person name="Larimer F."/>
            <person name="Land M."/>
            <person name="Hauser L."/>
            <person name="Markowitz V."/>
            <person name="Cheng J.-F."/>
            <person name="Hugenholtz P."/>
            <person name="Woyke T."/>
            <person name="Wu D."/>
            <person name="Tindall B."/>
            <person name="Pomrenke H."/>
            <person name="Brambilla E."/>
            <person name="Klenk H.-P."/>
            <person name="Eisen J.A."/>
        </authorList>
    </citation>
    <scope>NUCLEOTIDE SEQUENCE [LARGE SCALE GENOMIC DNA]</scope>
    <source>
        <strain evidence="2">ATCC BAA-1392 / DSM 18658 / VKM B-2454 / MOB10</strain>
    </source>
</reference>
<accession>L0DFF2</accession>
<proteinExistence type="predicted"/>
<name>L0DFF2_SINAD</name>
<dbReference type="Proteomes" id="UP000010798">
    <property type="component" value="Chromosome"/>
</dbReference>
<dbReference type="GO" id="GO:0003677">
    <property type="term" value="F:DNA binding"/>
    <property type="evidence" value="ECO:0007669"/>
    <property type="project" value="InterPro"/>
</dbReference>
<dbReference type="KEGG" id="saci:Sinac_3886"/>
<dbReference type="AlphaFoldDB" id="L0DFF2"/>
<dbReference type="Gene3D" id="1.10.260.40">
    <property type="entry name" value="lambda repressor-like DNA-binding domains"/>
    <property type="match status" value="1"/>
</dbReference>
<gene>
    <name evidence="1" type="ordered locus">Sinac_3886</name>
</gene>
<evidence type="ECO:0000313" key="2">
    <source>
        <dbReference type="Proteomes" id="UP000010798"/>
    </source>
</evidence>
<dbReference type="HOGENOM" id="CLU_1395476_0_0_0"/>
<keyword evidence="2" id="KW-1185">Reference proteome</keyword>
<organism evidence="1 2">
    <name type="scientific">Singulisphaera acidiphila (strain ATCC BAA-1392 / DSM 18658 / VKM B-2454 / MOB10)</name>
    <dbReference type="NCBI Taxonomy" id="886293"/>
    <lineage>
        <taxon>Bacteria</taxon>
        <taxon>Pseudomonadati</taxon>
        <taxon>Planctomycetota</taxon>
        <taxon>Planctomycetia</taxon>
        <taxon>Isosphaerales</taxon>
        <taxon>Isosphaeraceae</taxon>
        <taxon>Singulisphaera</taxon>
    </lineage>
</organism>
<dbReference type="InterPro" id="IPR010982">
    <property type="entry name" value="Lambda_DNA-bd_dom_sf"/>
</dbReference>
<sequence>MVRFPFVLLPVVCSVRMLPTALPVGLTLSWGRDPMLGHGCHESASAPFQTEEGAVELAQLLGRNSNISGISRNPSVSLYRLQRRATIYANNEPTAANSLGARLRMVRIEIFGDDGSVALSDQLGVAPKTWQNYEEIGEAMPAQTLLHFIELTGVDPLWLMRGEGRKYRQGWRSREPGANLSAVSQAVESSLRSAP</sequence>
<protein>
    <submittedName>
        <fullName evidence="1">Uncharacterized protein</fullName>
    </submittedName>
</protein>
<dbReference type="EMBL" id="CP003364">
    <property type="protein sequence ID" value="AGA28114.1"/>
    <property type="molecule type" value="Genomic_DNA"/>
</dbReference>
<evidence type="ECO:0000313" key="1">
    <source>
        <dbReference type="EMBL" id="AGA28114.1"/>
    </source>
</evidence>